<name>A0A852UQR9_9ACTN</name>
<dbReference type="PANTHER" id="PTHR12526">
    <property type="entry name" value="GLYCOSYLTRANSFERASE"/>
    <property type="match status" value="1"/>
</dbReference>
<dbReference type="GO" id="GO:0016740">
    <property type="term" value="F:transferase activity"/>
    <property type="evidence" value="ECO:0007669"/>
    <property type="project" value="UniProtKB-KW"/>
</dbReference>
<dbReference type="EMBL" id="JACCCO010000001">
    <property type="protein sequence ID" value="NYF39867.1"/>
    <property type="molecule type" value="Genomic_DNA"/>
</dbReference>
<dbReference type="Proteomes" id="UP000576393">
    <property type="component" value="Unassembled WGS sequence"/>
</dbReference>
<keyword evidence="2" id="KW-1185">Reference proteome</keyword>
<accession>A0A852UQR9</accession>
<gene>
    <name evidence="1" type="ORF">HDA43_002026</name>
</gene>
<protein>
    <submittedName>
        <fullName evidence="1">Glycosyltransferase involved in cell wall biosynthesis</fullName>
    </submittedName>
</protein>
<dbReference type="RefSeq" id="WP_179819455.1">
    <property type="nucleotide sequence ID" value="NZ_JACCCO010000001.1"/>
</dbReference>
<sequence>MRVCVGTIVHHPEDARIMHRQIRALLDAGHEVTYVAPFTDCNVTPAPGIRAIDVPRALGAHRGRALRAVRGALRRGTEDADLLLVCDLASLLRLPRRRPVTVWDVRDDASGPWAAGSFPGPRLPRPLLRLAESRAEHRVHLILADASHRERFQLSHPVVPRAARVPERPPRPPAGGRVVHLGRLRADGGVAELVELARRLAPYGIRTDLIGEADPAVRPAVRDAQRAGLLDWYGHVPDRHATRMAEGALAGLALPHDLPGAGRAVPAKVVEYMARGLPVITTPAPAAAAVVERTGCGVVVPFGDVDAALRAVLALRDDPVRAADLGARGHREALRHHNWADHAGGFVELLEGWAATGAAPAPARPRPLPA</sequence>
<evidence type="ECO:0000313" key="2">
    <source>
        <dbReference type="Proteomes" id="UP000576393"/>
    </source>
</evidence>
<dbReference type="Pfam" id="PF13692">
    <property type="entry name" value="Glyco_trans_1_4"/>
    <property type="match status" value="1"/>
</dbReference>
<organism evidence="1 2">
    <name type="scientific">Streptosporangium sandarakinum</name>
    <dbReference type="NCBI Taxonomy" id="1260955"/>
    <lineage>
        <taxon>Bacteria</taxon>
        <taxon>Bacillati</taxon>
        <taxon>Actinomycetota</taxon>
        <taxon>Actinomycetes</taxon>
        <taxon>Streptosporangiales</taxon>
        <taxon>Streptosporangiaceae</taxon>
        <taxon>Streptosporangium</taxon>
    </lineage>
</organism>
<dbReference type="Gene3D" id="3.40.50.2000">
    <property type="entry name" value="Glycogen Phosphorylase B"/>
    <property type="match status" value="2"/>
</dbReference>
<reference evidence="1 2" key="1">
    <citation type="submission" date="2020-07" db="EMBL/GenBank/DDBJ databases">
        <title>Sequencing the genomes of 1000 actinobacteria strains.</title>
        <authorList>
            <person name="Klenk H.-P."/>
        </authorList>
    </citation>
    <scope>NUCLEOTIDE SEQUENCE [LARGE SCALE GENOMIC DNA]</scope>
    <source>
        <strain evidence="1 2">DSM 45763</strain>
    </source>
</reference>
<evidence type="ECO:0000313" key="1">
    <source>
        <dbReference type="EMBL" id="NYF39867.1"/>
    </source>
</evidence>
<dbReference type="SUPFAM" id="SSF53756">
    <property type="entry name" value="UDP-Glycosyltransferase/glycogen phosphorylase"/>
    <property type="match status" value="1"/>
</dbReference>
<proteinExistence type="predicted"/>
<dbReference type="AlphaFoldDB" id="A0A852UQR9"/>
<keyword evidence="1" id="KW-0808">Transferase</keyword>
<comment type="caution">
    <text evidence="1">The sequence shown here is derived from an EMBL/GenBank/DDBJ whole genome shotgun (WGS) entry which is preliminary data.</text>
</comment>